<evidence type="ECO:0000259" key="12">
    <source>
        <dbReference type="PROSITE" id="PS50990"/>
    </source>
</evidence>
<dbReference type="Proteomes" id="UP000501726">
    <property type="component" value="Chromosome"/>
</dbReference>
<keyword evidence="6" id="KW-0067">ATP-binding</keyword>
<dbReference type="AlphaFoldDB" id="A0A6F8PU04"/>
<evidence type="ECO:0000259" key="11">
    <source>
        <dbReference type="PROSITE" id="PS50929"/>
    </source>
</evidence>
<gene>
    <name evidence="13" type="ORF">THMIRHAS_09840</name>
</gene>
<feature type="transmembrane region" description="Helical" evidence="9">
    <location>
        <begin position="256"/>
        <end position="278"/>
    </location>
</feature>
<dbReference type="NCBIfam" id="TIGR03375">
    <property type="entry name" value="type_I_sec_LssB"/>
    <property type="match status" value="1"/>
</dbReference>
<dbReference type="GO" id="GO:0005886">
    <property type="term" value="C:plasma membrane"/>
    <property type="evidence" value="ECO:0007669"/>
    <property type="project" value="UniProtKB-SubCell"/>
</dbReference>
<feature type="domain" description="ABC transmembrane type-1" evidence="11">
    <location>
        <begin position="150"/>
        <end position="426"/>
    </location>
</feature>
<dbReference type="Pfam" id="PF00005">
    <property type="entry name" value="ABC_tran"/>
    <property type="match status" value="1"/>
</dbReference>
<organism evidence="13 14">
    <name type="scientific">Thiosulfatimonas sediminis</name>
    <dbReference type="NCBI Taxonomy" id="2675054"/>
    <lineage>
        <taxon>Bacteria</taxon>
        <taxon>Pseudomonadati</taxon>
        <taxon>Pseudomonadota</taxon>
        <taxon>Gammaproteobacteria</taxon>
        <taxon>Thiotrichales</taxon>
        <taxon>Piscirickettsiaceae</taxon>
        <taxon>Thiosulfatimonas</taxon>
    </lineage>
</organism>
<dbReference type="PANTHER" id="PTHR24221:SF248">
    <property type="entry name" value="ABC TRANSPORTER TRANSMEMBRANE REGION"/>
    <property type="match status" value="1"/>
</dbReference>
<dbReference type="SUPFAM" id="SSF90123">
    <property type="entry name" value="ABC transporter transmembrane region"/>
    <property type="match status" value="1"/>
</dbReference>
<feature type="transmembrane region" description="Helical" evidence="9">
    <location>
        <begin position="150"/>
        <end position="172"/>
    </location>
</feature>
<dbReference type="CDD" id="cd18587">
    <property type="entry name" value="ABC_6TM_LapB_like"/>
    <property type="match status" value="1"/>
</dbReference>
<keyword evidence="8 9" id="KW-0472">Membrane</keyword>
<dbReference type="InterPro" id="IPR003439">
    <property type="entry name" value="ABC_transporter-like_ATP-bd"/>
</dbReference>
<keyword evidence="14" id="KW-1185">Reference proteome</keyword>
<accession>A0A6F8PU04</accession>
<dbReference type="PANTHER" id="PTHR24221">
    <property type="entry name" value="ATP-BINDING CASSETTE SUB-FAMILY B"/>
    <property type="match status" value="1"/>
</dbReference>
<dbReference type="GO" id="GO:0005524">
    <property type="term" value="F:ATP binding"/>
    <property type="evidence" value="ECO:0007669"/>
    <property type="project" value="UniProtKB-KW"/>
</dbReference>
<dbReference type="GO" id="GO:0034040">
    <property type="term" value="F:ATPase-coupled lipid transmembrane transporter activity"/>
    <property type="evidence" value="ECO:0007669"/>
    <property type="project" value="TreeGrafter"/>
</dbReference>
<dbReference type="InterPro" id="IPR036640">
    <property type="entry name" value="ABC1_TM_sf"/>
</dbReference>
<dbReference type="PROSITE" id="PS50929">
    <property type="entry name" value="ABC_TM1F"/>
    <property type="match status" value="1"/>
</dbReference>
<evidence type="ECO:0000256" key="9">
    <source>
        <dbReference type="SAM" id="Phobius"/>
    </source>
</evidence>
<evidence type="ECO:0000313" key="14">
    <source>
        <dbReference type="Proteomes" id="UP000501726"/>
    </source>
</evidence>
<evidence type="ECO:0000256" key="3">
    <source>
        <dbReference type="ARBA" id="ARBA00022475"/>
    </source>
</evidence>
<keyword evidence="3" id="KW-1003">Cell membrane</keyword>
<keyword evidence="7 9" id="KW-1133">Transmembrane helix</keyword>
<reference evidence="14" key="1">
    <citation type="submission" date="2019-11" db="EMBL/GenBank/DDBJ databases">
        <title>Isolation and characterization of two novel species in the genus Thiomicrorhabdus.</title>
        <authorList>
            <person name="Mochizuki J."/>
            <person name="Kojima H."/>
            <person name="Fukui M."/>
        </authorList>
    </citation>
    <scope>NUCLEOTIDE SEQUENCE [LARGE SCALE GENOMIC DNA]</scope>
    <source>
        <strain evidence="14">aks77</strain>
    </source>
</reference>
<dbReference type="InterPro" id="IPR039421">
    <property type="entry name" value="Type_1_exporter"/>
</dbReference>
<dbReference type="CDD" id="cd03245">
    <property type="entry name" value="ABCC_bacteriocin_exporters"/>
    <property type="match status" value="1"/>
</dbReference>
<dbReference type="SUPFAM" id="SSF52540">
    <property type="entry name" value="P-loop containing nucleoside triphosphate hydrolases"/>
    <property type="match status" value="1"/>
</dbReference>
<feature type="domain" description="ABC transporter" evidence="10">
    <location>
        <begin position="462"/>
        <end position="697"/>
    </location>
</feature>
<name>A0A6F8PU04_9GAMM</name>
<evidence type="ECO:0000256" key="5">
    <source>
        <dbReference type="ARBA" id="ARBA00022741"/>
    </source>
</evidence>
<dbReference type="PROSITE" id="PS50893">
    <property type="entry name" value="ABC_TRANSPORTER_2"/>
    <property type="match status" value="1"/>
</dbReference>
<keyword evidence="5" id="KW-0547">Nucleotide-binding</keyword>
<evidence type="ECO:0000256" key="1">
    <source>
        <dbReference type="ARBA" id="ARBA00004651"/>
    </source>
</evidence>
<evidence type="ECO:0000256" key="6">
    <source>
        <dbReference type="ARBA" id="ARBA00022840"/>
    </source>
</evidence>
<proteinExistence type="predicted"/>
<keyword evidence="4 9" id="KW-0812">Transmembrane</keyword>
<sequence length="698" mass="77368">MHLCQIHERDISQESLLNGLPLEEGILIPSVFERAAKRAGLSSKIQTRRLAQINPHLLPCVLIIKNPKTQENDACILYELNEQHATVGFSDIPESAQTIALDELNHQYQGQVIYVRPEFLYQTQALKIAKPSLHWFWGVIQENRGLYKDILIASILINLFAIAMPMFVMNVYDRVVPNHTTDTLWILAAGIFLVITTEMILKLMRSWFVDLAANRADVKLSSSIMERVLNMRLVHRPRSSGSFISNVQSFESIRSFIGSLTVTALVDLPFVLLFTLIIALINPILVIPIVIAILVVITYALSAQQKMHELSIDSMEASAKRNDTLYEAVANIETLKGFNAESRAQSRWEKATLFITRNAAKMRFLSASISNGATWVQQMASVSVIVLGVYLIIEGEISQGALIAAYLLTSRAMGPISQTAGLLAQYHYAATSYQALEEIMQRDVERPQGKSWVHQGQLKGDIEFRNVDFSYPNDDRLALSKISFKIRQGERVAILGRNGSGKTTLEKLLLSLFEPSGGSILLDGIDIRQIDPAELRRNIGYIPQDIVLFNGTLKENLMFSAPLASDEQIVNASHISGLAPIINAHPEGFNMQVGERGQSLSGGQKQSVALARAIINDPPILLFDEPTGSLDFSAEATFSKNLQTIVTGKTLITITHRTSLLNLVERIIVLDKGRVIADGPKDQVLEALRQGQVGRTQA</sequence>
<dbReference type="FunFam" id="3.40.50.300:FF:000299">
    <property type="entry name" value="ABC transporter ATP-binding protein/permease"/>
    <property type="match status" value="1"/>
</dbReference>
<dbReference type="KEGG" id="tse:THMIRHAS_09840"/>
<evidence type="ECO:0000313" key="13">
    <source>
        <dbReference type="EMBL" id="BBP45611.1"/>
    </source>
</evidence>
<comment type="subcellular location">
    <subcellularLocation>
        <location evidence="1">Cell membrane</location>
        <topology evidence="1">Multi-pass membrane protein</topology>
    </subcellularLocation>
</comment>
<dbReference type="GO" id="GO:0140359">
    <property type="term" value="F:ABC-type transporter activity"/>
    <property type="evidence" value="ECO:0007669"/>
    <property type="project" value="InterPro"/>
</dbReference>
<dbReference type="InterPro" id="IPR017750">
    <property type="entry name" value="ATPase_T1SS"/>
</dbReference>
<dbReference type="Gene3D" id="1.20.1560.10">
    <property type="entry name" value="ABC transporter type 1, transmembrane domain"/>
    <property type="match status" value="1"/>
</dbReference>
<dbReference type="SMART" id="SM00382">
    <property type="entry name" value="AAA"/>
    <property type="match status" value="1"/>
</dbReference>
<evidence type="ECO:0000256" key="4">
    <source>
        <dbReference type="ARBA" id="ARBA00022692"/>
    </source>
</evidence>
<evidence type="ECO:0000256" key="7">
    <source>
        <dbReference type="ARBA" id="ARBA00022989"/>
    </source>
</evidence>
<feature type="domain" description="Peptidase C39" evidence="12">
    <location>
        <begin position="1"/>
        <end position="115"/>
    </location>
</feature>
<feature type="transmembrane region" description="Helical" evidence="9">
    <location>
        <begin position="284"/>
        <end position="302"/>
    </location>
</feature>
<dbReference type="PROSITE" id="PS50990">
    <property type="entry name" value="PEPTIDASE_C39"/>
    <property type="match status" value="1"/>
</dbReference>
<protein>
    <submittedName>
        <fullName evidence="13">ABC transporter</fullName>
    </submittedName>
</protein>
<dbReference type="InterPro" id="IPR003593">
    <property type="entry name" value="AAA+_ATPase"/>
</dbReference>
<dbReference type="InterPro" id="IPR005074">
    <property type="entry name" value="Peptidase_C39"/>
</dbReference>
<keyword evidence="2" id="KW-0813">Transport</keyword>
<dbReference type="EMBL" id="AP021889">
    <property type="protein sequence ID" value="BBP45611.1"/>
    <property type="molecule type" value="Genomic_DNA"/>
</dbReference>
<dbReference type="Gene3D" id="3.40.50.300">
    <property type="entry name" value="P-loop containing nucleotide triphosphate hydrolases"/>
    <property type="match status" value="1"/>
</dbReference>
<dbReference type="InterPro" id="IPR011527">
    <property type="entry name" value="ABC1_TM_dom"/>
</dbReference>
<dbReference type="GO" id="GO:0008233">
    <property type="term" value="F:peptidase activity"/>
    <property type="evidence" value="ECO:0007669"/>
    <property type="project" value="InterPro"/>
</dbReference>
<feature type="transmembrane region" description="Helical" evidence="9">
    <location>
        <begin position="184"/>
        <end position="201"/>
    </location>
</feature>
<dbReference type="GO" id="GO:0016887">
    <property type="term" value="F:ATP hydrolysis activity"/>
    <property type="evidence" value="ECO:0007669"/>
    <property type="project" value="InterPro"/>
</dbReference>
<dbReference type="GO" id="GO:0006508">
    <property type="term" value="P:proteolysis"/>
    <property type="evidence" value="ECO:0007669"/>
    <property type="project" value="InterPro"/>
</dbReference>
<evidence type="ECO:0000259" key="10">
    <source>
        <dbReference type="PROSITE" id="PS50893"/>
    </source>
</evidence>
<evidence type="ECO:0000256" key="8">
    <source>
        <dbReference type="ARBA" id="ARBA00023136"/>
    </source>
</evidence>
<evidence type="ECO:0000256" key="2">
    <source>
        <dbReference type="ARBA" id="ARBA00022448"/>
    </source>
</evidence>
<dbReference type="Pfam" id="PF00664">
    <property type="entry name" value="ABC_membrane"/>
    <property type="match status" value="1"/>
</dbReference>
<dbReference type="InterPro" id="IPR027417">
    <property type="entry name" value="P-loop_NTPase"/>
</dbReference>
<dbReference type="Gene3D" id="3.90.70.10">
    <property type="entry name" value="Cysteine proteinases"/>
    <property type="match status" value="1"/>
</dbReference>